<comment type="caution">
    <text evidence="1">The sequence shown here is derived from an EMBL/GenBank/DDBJ whole genome shotgun (WGS) entry which is preliminary data.</text>
</comment>
<sequence length="49" mass="5555">MMTLYISDDDANYRTEIFTHVFSTIAAERDFNDWEPVALGAAQGRASTR</sequence>
<organism evidence="1 2">
    <name type="scientific">Enhygromyxa salina</name>
    <dbReference type="NCBI Taxonomy" id="215803"/>
    <lineage>
        <taxon>Bacteria</taxon>
        <taxon>Pseudomonadati</taxon>
        <taxon>Myxococcota</taxon>
        <taxon>Polyangia</taxon>
        <taxon>Nannocystales</taxon>
        <taxon>Nannocystaceae</taxon>
        <taxon>Enhygromyxa</taxon>
    </lineage>
</organism>
<dbReference type="Proteomes" id="UP000237968">
    <property type="component" value="Unassembled WGS sequence"/>
</dbReference>
<dbReference type="AlphaFoldDB" id="A0A2S9XEG2"/>
<protein>
    <submittedName>
        <fullName evidence="1">Uncharacterized protein</fullName>
    </submittedName>
</protein>
<proteinExistence type="predicted"/>
<gene>
    <name evidence="1" type="ORF">ENSA5_57200</name>
</gene>
<keyword evidence="2" id="KW-1185">Reference proteome</keyword>
<name>A0A2S9XEG2_9BACT</name>
<evidence type="ECO:0000313" key="2">
    <source>
        <dbReference type="Proteomes" id="UP000237968"/>
    </source>
</evidence>
<dbReference type="RefSeq" id="WP_181198256.1">
    <property type="nucleotide sequence ID" value="NZ_PVNK01000250.1"/>
</dbReference>
<evidence type="ECO:0000313" key="1">
    <source>
        <dbReference type="EMBL" id="PRP91245.1"/>
    </source>
</evidence>
<accession>A0A2S9XEG2</accession>
<dbReference type="EMBL" id="PVNK01000250">
    <property type="protein sequence ID" value="PRP91245.1"/>
    <property type="molecule type" value="Genomic_DNA"/>
</dbReference>
<reference evidence="1 2" key="1">
    <citation type="submission" date="2018-03" db="EMBL/GenBank/DDBJ databases">
        <title>Draft Genome Sequences of the Obligatory Marine Myxobacteria Enhygromyxa salina SWB005.</title>
        <authorList>
            <person name="Poehlein A."/>
            <person name="Moghaddam J.A."/>
            <person name="Harms H."/>
            <person name="Alanjari M."/>
            <person name="Koenig G.M."/>
            <person name="Daniel R."/>
            <person name="Schaeberle T.F."/>
        </authorList>
    </citation>
    <scope>NUCLEOTIDE SEQUENCE [LARGE SCALE GENOMIC DNA]</scope>
    <source>
        <strain evidence="1 2">SWB005</strain>
    </source>
</reference>